<accession>A0A934I2L7</accession>
<evidence type="ECO:0000313" key="1">
    <source>
        <dbReference type="EMBL" id="MBI6875153.1"/>
    </source>
</evidence>
<dbReference type="RefSeq" id="WP_211144508.1">
    <property type="nucleotide sequence ID" value="NZ_JAEEGB010000038.1"/>
</dbReference>
<name>A0A934I2L7_9CLOT</name>
<organism evidence="1 2">
    <name type="scientific">Clostridium aciditolerans</name>
    <dbReference type="NCBI Taxonomy" id="339861"/>
    <lineage>
        <taxon>Bacteria</taxon>
        <taxon>Bacillati</taxon>
        <taxon>Bacillota</taxon>
        <taxon>Clostridia</taxon>
        <taxon>Eubacteriales</taxon>
        <taxon>Clostridiaceae</taxon>
        <taxon>Clostridium</taxon>
    </lineage>
</organism>
<dbReference type="AlphaFoldDB" id="A0A934I2L7"/>
<proteinExistence type="predicted"/>
<keyword evidence="2" id="KW-1185">Reference proteome</keyword>
<gene>
    <name evidence="1" type="ORF">I6U51_20985</name>
</gene>
<dbReference type="EMBL" id="JAEEGB010000038">
    <property type="protein sequence ID" value="MBI6875153.1"/>
    <property type="molecule type" value="Genomic_DNA"/>
</dbReference>
<evidence type="ECO:0000313" key="2">
    <source>
        <dbReference type="Proteomes" id="UP000622687"/>
    </source>
</evidence>
<protein>
    <submittedName>
        <fullName evidence="1">Uncharacterized protein</fullName>
    </submittedName>
</protein>
<sequence length="71" mass="8373">MHILDNHLSPSTRTIMENIMLSEWSKSAKINIPIETKEKDELNIKASTARIDMNVYKEKDIFKEHLMSNIW</sequence>
<reference evidence="1" key="1">
    <citation type="submission" date="2020-12" db="EMBL/GenBank/DDBJ databases">
        <title>Clostridium thailandense sp. nov., a novel acetogenic bacterium isolated from peat land soil in Thailand.</title>
        <authorList>
            <person name="Chaikitkaew S."/>
            <person name="Birkeland N.K."/>
        </authorList>
    </citation>
    <scope>NUCLEOTIDE SEQUENCE</scope>
    <source>
        <strain evidence="1">DSM 17425</strain>
    </source>
</reference>
<comment type="caution">
    <text evidence="1">The sequence shown here is derived from an EMBL/GenBank/DDBJ whole genome shotgun (WGS) entry which is preliminary data.</text>
</comment>
<dbReference type="Proteomes" id="UP000622687">
    <property type="component" value="Unassembled WGS sequence"/>
</dbReference>